<protein>
    <submittedName>
        <fullName evidence="1">Histidine phosphatase family protein</fullName>
    </submittedName>
</protein>
<accession>A0A2S0RGU7</accession>
<dbReference type="EMBL" id="CP028811">
    <property type="protein sequence ID" value="AWA30894.1"/>
    <property type="molecule type" value="Genomic_DNA"/>
</dbReference>
<evidence type="ECO:0000313" key="1">
    <source>
        <dbReference type="EMBL" id="AWA30894.1"/>
    </source>
</evidence>
<dbReference type="RefSeq" id="WP_108372331.1">
    <property type="nucleotide sequence ID" value="NZ_CP028811.1"/>
</dbReference>
<dbReference type="SUPFAM" id="SSF53254">
    <property type="entry name" value="Phosphoglycerate mutase-like"/>
    <property type="match status" value="1"/>
</dbReference>
<name>A0A2S0RGU7_9FLAO</name>
<dbReference type="Pfam" id="PF00300">
    <property type="entry name" value="His_Phos_1"/>
    <property type="match status" value="1"/>
</dbReference>
<evidence type="ECO:0000313" key="2">
    <source>
        <dbReference type="Proteomes" id="UP000244193"/>
    </source>
</evidence>
<dbReference type="OrthoDB" id="9810154at2"/>
<organism evidence="1 2">
    <name type="scientific">Flavobacterium magnum</name>
    <dbReference type="NCBI Taxonomy" id="2162713"/>
    <lineage>
        <taxon>Bacteria</taxon>
        <taxon>Pseudomonadati</taxon>
        <taxon>Bacteroidota</taxon>
        <taxon>Flavobacteriia</taxon>
        <taxon>Flavobacteriales</taxon>
        <taxon>Flavobacteriaceae</taxon>
        <taxon>Flavobacterium</taxon>
    </lineage>
</organism>
<sequence length="161" mass="18342">MKNLILIRHAKSNWDDPVSDKQRTLTVNGLRDATLVAQHIKSHLPKKYQVWSSDAHRAVGTARAFAIVFRENVEIDFSEDLYTFDALKLESIVRSIPDDYDCVIIFGHNEAITDFVNTFGSIFIDNVPTAGFVSIKFDTDSWQHISKGVTDKTVFPRDLRQ</sequence>
<dbReference type="InterPro" id="IPR029033">
    <property type="entry name" value="His_PPase_superfam"/>
</dbReference>
<proteinExistence type="predicted"/>
<dbReference type="Gene3D" id="3.40.50.1240">
    <property type="entry name" value="Phosphoglycerate mutase-like"/>
    <property type="match status" value="1"/>
</dbReference>
<dbReference type="AlphaFoldDB" id="A0A2S0RGU7"/>
<dbReference type="KEGG" id="fmg:HYN48_12850"/>
<gene>
    <name evidence="1" type="ORF">HYN48_12850</name>
</gene>
<keyword evidence="2" id="KW-1185">Reference proteome</keyword>
<reference evidence="1 2" key="1">
    <citation type="submission" date="2018-04" db="EMBL/GenBank/DDBJ databases">
        <title>Genome sequencing of Flavobacterium sp. HYN0048.</title>
        <authorList>
            <person name="Yi H."/>
            <person name="Baek C."/>
        </authorList>
    </citation>
    <scope>NUCLEOTIDE SEQUENCE [LARGE SCALE GENOMIC DNA]</scope>
    <source>
        <strain evidence="1 2">HYN0048</strain>
    </source>
</reference>
<dbReference type="CDD" id="cd07040">
    <property type="entry name" value="HP"/>
    <property type="match status" value="1"/>
</dbReference>
<dbReference type="InterPro" id="IPR013078">
    <property type="entry name" value="His_Pase_superF_clade-1"/>
</dbReference>
<dbReference type="Proteomes" id="UP000244193">
    <property type="component" value="Chromosome"/>
</dbReference>